<evidence type="ECO:0000256" key="6">
    <source>
        <dbReference type="ARBA" id="ARBA00022679"/>
    </source>
</evidence>
<dbReference type="PANTHER" id="PTHR12468">
    <property type="entry name" value="GPI MANNOSYLTRANSFERASE 2"/>
    <property type="match status" value="1"/>
</dbReference>
<sequence>MERSVVAFAVVTRASVTLLALLTSAIVTPYDTSSHLQSGGSALAALSNWDGVYYSHIALHGYDFEHFHAFFPLYPLLTRWLSHLIPLNAASAVIVSGWCISNASFVLAALFLYRLGCVETGDELVARRAAYLFCVAPSSIFMSAVYSESLMCLFSFSGMYFLAKHVHAPKPRRAFQDLVYCAMLFGAASATRSNGILLSSVLGALAVVPQIVYFVVSMVPYCPSLVQHLGGNISETAEMKDRSWCTEVIPNLSAMYTFIQSEYWNVGLFRYYELKQLPNFLLAAPILSLSLHALRGYFRGNVVPGRSRATLHQEVNTGSSRGTPLAPYYAHWLFLVVNALLVVHIQVTTRLLCACPPLFWHPAALICDPAVERKASPVLTRYGRAIVCYFLLFTVLGSVLFPSFYPWT</sequence>
<dbReference type="GO" id="GO:0031501">
    <property type="term" value="C:mannosyltransferase complex"/>
    <property type="evidence" value="ECO:0007669"/>
    <property type="project" value="TreeGrafter"/>
</dbReference>
<keyword evidence="6 11" id="KW-0808">Transferase</keyword>
<evidence type="ECO:0000313" key="12">
    <source>
        <dbReference type="EnsemblProtists" id="HpaP809590"/>
    </source>
</evidence>
<dbReference type="VEuPathDB" id="FungiDB:HpaG809590"/>
<feature type="transmembrane region" description="Helical" evidence="11">
    <location>
        <begin position="129"/>
        <end position="162"/>
    </location>
</feature>
<evidence type="ECO:0000256" key="1">
    <source>
        <dbReference type="ARBA" id="ARBA00004477"/>
    </source>
</evidence>
<keyword evidence="7 11" id="KW-0812">Transmembrane</keyword>
<evidence type="ECO:0000256" key="11">
    <source>
        <dbReference type="RuleBase" id="RU363112"/>
    </source>
</evidence>
<reference evidence="13" key="1">
    <citation type="journal article" date="2010" name="Science">
        <title>Signatures of adaptation to obligate biotrophy in the Hyaloperonospora arabidopsidis genome.</title>
        <authorList>
            <person name="Baxter L."/>
            <person name="Tripathy S."/>
            <person name="Ishaque N."/>
            <person name="Boot N."/>
            <person name="Cabral A."/>
            <person name="Kemen E."/>
            <person name="Thines M."/>
            <person name="Ah-Fong A."/>
            <person name="Anderson R."/>
            <person name="Badejoko W."/>
            <person name="Bittner-Eddy P."/>
            <person name="Boore J.L."/>
            <person name="Chibucos M.C."/>
            <person name="Coates M."/>
            <person name="Dehal P."/>
            <person name="Delehaunty K."/>
            <person name="Dong S."/>
            <person name="Downton P."/>
            <person name="Dumas B."/>
            <person name="Fabro G."/>
            <person name="Fronick C."/>
            <person name="Fuerstenberg S.I."/>
            <person name="Fulton L."/>
            <person name="Gaulin E."/>
            <person name="Govers F."/>
            <person name="Hughes L."/>
            <person name="Humphray S."/>
            <person name="Jiang R.H."/>
            <person name="Judelson H."/>
            <person name="Kamoun S."/>
            <person name="Kyung K."/>
            <person name="Meijer H."/>
            <person name="Minx P."/>
            <person name="Morris P."/>
            <person name="Nelson J."/>
            <person name="Phuntumart V."/>
            <person name="Qutob D."/>
            <person name="Rehmany A."/>
            <person name="Rougon-Cardoso A."/>
            <person name="Ryden P."/>
            <person name="Torto-Alalibo T."/>
            <person name="Studholme D."/>
            <person name="Wang Y."/>
            <person name="Win J."/>
            <person name="Wood J."/>
            <person name="Clifton S.W."/>
            <person name="Rogers J."/>
            <person name="Van den Ackerveken G."/>
            <person name="Jones J.D."/>
            <person name="McDowell J.M."/>
            <person name="Beynon J."/>
            <person name="Tyler B.M."/>
        </authorList>
    </citation>
    <scope>NUCLEOTIDE SEQUENCE [LARGE SCALE GENOMIC DNA]</scope>
    <source>
        <strain evidence="13">Emoy2</strain>
    </source>
</reference>
<evidence type="ECO:0000256" key="9">
    <source>
        <dbReference type="ARBA" id="ARBA00022989"/>
    </source>
</evidence>
<dbReference type="STRING" id="559515.M4BT05"/>
<organism evidence="12 13">
    <name type="scientific">Hyaloperonospora arabidopsidis (strain Emoy2)</name>
    <name type="common">Downy mildew agent</name>
    <name type="synonym">Peronospora arabidopsidis</name>
    <dbReference type="NCBI Taxonomy" id="559515"/>
    <lineage>
        <taxon>Eukaryota</taxon>
        <taxon>Sar</taxon>
        <taxon>Stramenopiles</taxon>
        <taxon>Oomycota</taxon>
        <taxon>Peronosporomycetes</taxon>
        <taxon>Peronosporales</taxon>
        <taxon>Peronosporaceae</taxon>
        <taxon>Hyaloperonospora</taxon>
    </lineage>
</organism>
<keyword evidence="8 11" id="KW-0256">Endoplasmic reticulum</keyword>
<dbReference type="eggNOG" id="KOG2647">
    <property type="taxonomic scope" value="Eukaryota"/>
</dbReference>
<accession>M4BT05</accession>
<keyword evidence="5 11" id="KW-0328">Glycosyltransferase</keyword>
<dbReference type="UniPathway" id="UPA00196"/>
<dbReference type="GO" id="GO:0004376">
    <property type="term" value="F:GPI mannosyltransferase activity"/>
    <property type="evidence" value="ECO:0007669"/>
    <property type="project" value="InterPro"/>
</dbReference>
<protein>
    <recommendedName>
        <fullName evidence="11">GPI mannosyltransferase 2</fullName>
        <ecNumber evidence="11">2.4.1.-</ecNumber>
    </recommendedName>
</protein>
<evidence type="ECO:0000256" key="4">
    <source>
        <dbReference type="ARBA" id="ARBA00022502"/>
    </source>
</evidence>
<name>M4BT05_HYAAE</name>
<reference evidence="12" key="2">
    <citation type="submission" date="2015-06" db="UniProtKB">
        <authorList>
            <consortium name="EnsemblProtists"/>
        </authorList>
    </citation>
    <scope>IDENTIFICATION</scope>
    <source>
        <strain evidence="12">Emoy2</strain>
    </source>
</reference>
<evidence type="ECO:0000313" key="13">
    <source>
        <dbReference type="Proteomes" id="UP000011713"/>
    </source>
</evidence>
<comment type="subcellular location">
    <subcellularLocation>
        <location evidence="1 11">Endoplasmic reticulum membrane</location>
        <topology evidence="1 11">Multi-pass membrane protein</topology>
    </subcellularLocation>
</comment>
<evidence type="ECO:0000256" key="10">
    <source>
        <dbReference type="ARBA" id="ARBA00023136"/>
    </source>
</evidence>
<feature type="transmembrane region" description="Helical" evidence="11">
    <location>
        <begin position="382"/>
        <end position="405"/>
    </location>
</feature>
<keyword evidence="4 11" id="KW-0337">GPI-anchor biosynthesis</keyword>
<evidence type="ECO:0000256" key="3">
    <source>
        <dbReference type="ARBA" id="ARBA00008698"/>
    </source>
</evidence>
<dbReference type="EC" id="2.4.1.-" evidence="11"/>
<evidence type="ECO:0000256" key="5">
    <source>
        <dbReference type="ARBA" id="ARBA00022676"/>
    </source>
</evidence>
<feature type="transmembrane region" description="Helical" evidence="11">
    <location>
        <begin position="89"/>
        <end position="113"/>
    </location>
</feature>
<dbReference type="OMA" id="GALFIWC"/>
<dbReference type="HOGENOM" id="CLU_029048_3_1_1"/>
<comment type="function">
    <text evidence="11">Mannosyltransferase involved in glycosylphosphatidylinositol-anchor biosynthesis.</text>
</comment>
<dbReference type="Proteomes" id="UP000011713">
    <property type="component" value="Unassembled WGS sequence"/>
</dbReference>
<comment type="pathway">
    <text evidence="2 11">Glycolipid biosynthesis; glycosylphosphatidylinositol-anchor biosynthesis.</text>
</comment>
<feature type="transmembrane region" description="Helical" evidence="11">
    <location>
        <begin position="6"/>
        <end position="27"/>
    </location>
</feature>
<dbReference type="AlphaFoldDB" id="M4BT05"/>
<feature type="transmembrane region" description="Helical" evidence="11">
    <location>
        <begin position="280"/>
        <end position="298"/>
    </location>
</feature>
<evidence type="ECO:0000256" key="7">
    <source>
        <dbReference type="ARBA" id="ARBA00022692"/>
    </source>
</evidence>
<evidence type="ECO:0000256" key="8">
    <source>
        <dbReference type="ARBA" id="ARBA00022824"/>
    </source>
</evidence>
<keyword evidence="10 11" id="KW-0472">Membrane</keyword>
<dbReference type="PANTHER" id="PTHR12468:SF2">
    <property type="entry name" value="GPI MANNOSYLTRANSFERASE 2"/>
    <property type="match status" value="1"/>
</dbReference>
<feature type="transmembrane region" description="Helical" evidence="11">
    <location>
        <begin position="329"/>
        <end position="347"/>
    </location>
</feature>
<dbReference type="EnsemblProtists" id="HpaT809590">
    <property type="protein sequence ID" value="HpaP809590"/>
    <property type="gene ID" value="HpaG809590"/>
</dbReference>
<comment type="similarity">
    <text evidence="3 11">Belongs to the PIGV family.</text>
</comment>
<evidence type="ECO:0000256" key="2">
    <source>
        <dbReference type="ARBA" id="ARBA00004687"/>
    </source>
</evidence>
<keyword evidence="9 11" id="KW-1133">Transmembrane helix</keyword>
<dbReference type="FunCoup" id="M4BT05">
    <property type="interactions" value="125"/>
</dbReference>
<dbReference type="GO" id="GO:0000009">
    <property type="term" value="F:alpha-1,6-mannosyltransferase activity"/>
    <property type="evidence" value="ECO:0007669"/>
    <property type="project" value="InterPro"/>
</dbReference>
<dbReference type="InterPro" id="IPR007315">
    <property type="entry name" value="PIG-V/Gpi18"/>
</dbReference>
<dbReference type="EMBL" id="JH597801">
    <property type="status" value="NOT_ANNOTATED_CDS"/>
    <property type="molecule type" value="Genomic_DNA"/>
</dbReference>
<feature type="transmembrane region" description="Helical" evidence="11">
    <location>
        <begin position="196"/>
        <end position="216"/>
    </location>
</feature>
<keyword evidence="13" id="KW-1185">Reference proteome</keyword>
<dbReference type="GO" id="GO:0006506">
    <property type="term" value="P:GPI anchor biosynthetic process"/>
    <property type="evidence" value="ECO:0007669"/>
    <property type="project" value="UniProtKB-UniPathway"/>
</dbReference>
<proteinExistence type="inferred from homology"/>
<comment type="caution">
    <text evidence="11">Lacks conserved residue(s) required for the propagation of feature annotation.</text>
</comment>
<dbReference type="Pfam" id="PF04188">
    <property type="entry name" value="Mannosyl_trans2"/>
    <property type="match status" value="1"/>
</dbReference>
<dbReference type="GO" id="GO:0005789">
    <property type="term" value="C:endoplasmic reticulum membrane"/>
    <property type="evidence" value="ECO:0007669"/>
    <property type="project" value="UniProtKB-SubCell"/>
</dbReference>
<dbReference type="InParanoid" id="M4BT05"/>